<name>A0A8B6GEW7_MYTGA</name>
<evidence type="ECO:0000256" key="1">
    <source>
        <dbReference type="SAM" id="MobiDB-lite"/>
    </source>
</evidence>
<dbReference type="AlphaFoldDB" id="A0A8B6GEW7"/>
<evidence type="ECO:0000313" key="2">
    <source>
        <dbReference type="EMBL" id="VDI63005.1"/>
    </source>
</evidence>
<organism evidence="2 3">
    <name type="scientific">Mytilus galloprovincialis</name>
    <name type="common">Mediterranean mussel</name>
    <dbReference type="NCBI Taxonomy" id="29158"/>
    <lineage>
        <taxon>Eukaryota</taxon>
        <taxon>Metazoa</taxon>
        <taxon>Spiralia</taxon>
        <taxon>Lophotrochozoa</taxon>
        <taxon>Mollusca</taxon>
        <taxon>Bivalvia</taxon>
        <taxon>Autobranchia</taxon>
        <taxon>Pteriomorphia</taxon>
        <taxon>Mytilida</taxon>
        <taxon>Mytiloidea</taxon>
        <taxon>Mytilidae</taxon>
        <taxon>Mytilinae</taxon>
        <taxon>Mytilus</taxon>
    </lineage>
</organism>
<feature type="region of interest" description="Disordered" evidence="1">
    <location>
        <begin position="1"/>
        <end position="39"/>
    </location>
</feature>
<dbReference type="Proteomes" id="UP000596742">
    <property type="component" value="Unassembled WGS sequence"/>
</dbReference>
<feature type="compositionally biased region" description="Polar residues" evidence="1">
    <location>
        <begin position="1"/>
        <end position="11"/>
    </location>
</feature>
<accession>A0A8B6GEW7</accession>
<sequence>QVTESTSNDPFTENRIDSDNNPVPETSESYLDTDNEESGSLSVSATVAGAFQNLISWSSNQL</sequence>
<gene>
    <name evidence="2" type="ORF">MGAL_10B026673</name>
</gene>
<proteinExistence type="predicted"/>
<feature type="non-terminal residue" evidence="2">
    <location>
        <position position="1"/>
    </location>
</feature>
<reference evidence="2" key="1">
    <citation type="submission" date="2018-11" db="EMBL/GenBank/DDBJ databases">
        <authorList>
            <person name="Alioto T."/>
            <person name="Alioto T."/>
        </authorList>
    </citation>
    <scope>NUCLEOTIDE SEQUENCE</scope>
</reference>
<comment type="caution">
    <text evidence="2">The sequence shown here is derived from an EMBL/GenBank/DDBJ whole genome shotgun (WGS) entry which is preliminary data.</text>
</comment>
<evidence type="ECO:0000313" key="3">
    <source>
        <dbReference type="Proteomes" id="UP000596742"/>
    </source>
</evidence>
<dbReference type="EMBL" id="UYJE01008328">
    <property type="protein sequence ID" value="VDI63005.1"/>
    <property type="molecule type" value="Genomic_DNA"/>
</dbReference>
<protein>
    <submittedName>
        <fullName evidence="2">Uncharacterized protein</fullName>
    </submittedName>
</protein>
<keyword evidence="3" id="KW-1185">Reference proteome</keyword>
<feature type="compositionally biased region" description="Polar residues" evidence="1">
    <location>
        <begin position="19"/>
        <end position="30"/>
    </location>
</feature>